<keyword evidence="2" id="KW-1185">Reference proteome</keyword>
<dbReference type="Proteomes" id="UP000094769">
    <property type="component" value="Unassembled WGS sequence"/>
</dbReference>
<evidence type="ECO:0000313" key="2">
    <source>
        <dbReference type="Proteomes" id="UP000094769"/>
    </source>
</evidence>
<proteinExistence type="predicted"/>
<name>A0A7Z0VMJ9_9GAMM</name>
<dbReference type="PROSITE" id="PS51257">
    <property type="entry name" value="PROKAR_LIPOPROTEIN"/>
    <property type="match status" value="1"/>
</dbReference>
<accession>A0A7Z0VMJ9</accession>
<reference evidence="1 2" key="1">
    <citation type="submission" date="2016-06" db="EMBL/GenBank/DDBJ databases">
        <title>Genome sequence of endosymbiont of Candidatus Endolucinida thiodiazotropha.</title>
        <authorList>
            <person name="Poehlein A."/>
            <person name="Koenig S."/>
            <person name="Heiden S.E."/>
            <person name="Thuermer A."/>
            <person name="Voget S."/>
            <person name="Daniel R."/>
            <person name="Markert S."/>
            <person name="Gros O."/>
            <person name="Schweder T."/>
        </authorList>
    </citation>
    <scope>NUCLEOTIDE SEQUENCE [LARGE SCALE GENOMIC DNA]</scope>
    <source>
        <strain evidence="1 2">COS</strain>
    </source>
</reference>
<organism evidence="1 2">
    <name type="scientific">Candidatus Thiodiazotropha endolucinida</name>
    <dbReference type="NCBI Taxonomy" id="1655433"/>
    <lineage>
        <taxon>Bacteria</taxon>
        <taxon>Pseudomonadati</taxon>
        <taxon>Pseudomonadota</taxon>
        <taxon>Gammaproteobacteria</taxon>
        <taxon>Chromatiales</taxon>
        <taxon>Sedimenticolaceae</taxon>
        <taxon>Candidatus Thiodiazotropha</taxon>
    </lineage>
</organism>
<evidence type="ECO:0000313" key="1">
    <source>
        <dbReference type="EMBL" id="ODJ88447.1"/>
    </source>
</evidence>
<dbReference type="EMBL" id="MARB01000006">
    <property type="protein sequence ID" value="ODJ88447.1"/>
    <property type="molecule type" value="Genomic_DNA"/>
</dbReference>
<comment type="caution">
    <text evidence="1">The sequence shown here is derived from an EMBL/GenBank/DDBJ whole genome shotgun (WGS) entry which is preliminary data.</text>
</comment>
<sequence length="176" mass="19858">MRHYRLSMEEGFTMIKNLLFTSLISLIVVSCGNDNDVDIKEFDVSVSTEDLEDGRASIDPAINGGRFDLIWKVDDNGAFGYTARFFLSVNSNLDESNDIQFGFANCDAFGSCDHDTRNDEECFFSNDLVMYCGDEDDDTRFDIDEIVDSLPMDAYIIIEACTTFDCDTEAHPVRLL</sequence>
<gene>
    <name evidence="1" type="ORF">CODIS_14540</name>
</gene>
<protein>
    <submittedName>
        <fullName evidence="1">Uncharacterized protein</fullName>
    </submittedName>
</protein>
<dbReference type="AlphaFoldDB" id="A0A7Z0VMJ9"/>